<reference evidence="6 7" key="1">
    <citation type="journal article" date="2019" name="Int. J. Syst. Evol. Microbiol.">
        <title>The Global Catalogue of Microorganisms (GCM) 10K type strain sequencing project: providing services to taxonomists for standard genome sequencing and annotation.</title>
        <authorList>
            <consortium name="The Broad Institute Genomics Platform"/>
            <consortium name="The Broad Institute Genome Sequencing Center for Infectious Disease"/>
            <person name="Wu L."/>
            <person name="Ma J."/>
        </authorList>
    </citation>
    <scope>NUCLEOTIDE SEQUENCE [LARGE SCALE GENOMIC DNA]</scope>
    <source>
        <strain evidence="6 7">JCM 10425</strain>
    </source>
</reference>
<protein>
    <recommendedName>
        <fullName evidence="5">Solute-binding protein family 3/N-terminal domain-containing protein</fullName>
    </recommendedName>
</protein>
<dbReference type="RefSeq" id="WP_344647349.1">
    <property type="nucleotide sequence ID" value="NZ_BAAAGX010000004.1"/>
</dbReference>
<dbReference type="PANTHER" id="PTHR30085">
    <property type="entry name" value="AMINO ACID ABC TRANSPORTER PERMEASE"/>
    <property type="match status" value="1"/>
</dbReference>
<keyword evidence="3" id="KW-0732">Signal</keyword>
<feature type="transmembrane region" description="Helical" evidence="4">
    <location>
        <begin position="43"/>
        <end position="64"/>
    </location>
</feature>
<evidence type="ECO:0000313" key="6">
    <source>
        <dbReference type="EMBL" id="GAA0225154.1"/>
    </source>
</evidence>
<sequence length="368" mass="39952">MADIPGDPDSRGQLRRRLVRLAPIVFATACLTWFLLIKGKLGVDYAAVLAIPIGIASLVATVLSPNGTEPIRLNGIRLDKRVRRLGVALFVVAALASTAATYAIQREQNPADYLAGTVRIGYVKLAGRGWSTTDPTGRQIGLEAELATALIRRFPRIERFEWVALDTLGDRIDALRGEWGDGHAPVHLVMSQFAITVQRQQKIDFAGPYFVDTQGMLARTSVTHWQQVRPGTVCAPVGSSGARTLEVQDWKPRLAKSTSKCFADLTAGQVEAVSTGSTILRGFLADYPELRSTYHVLPITGATERVGIGVPNDRPRLCAALNEAVADFLDTSWEQAFATHLAPLGARSADHRPATTMACEPPGTWFKD</sequence>
<dbReference type="Proteomes" id="UP001500967">
    <property type="component" value="Unassembled WGS sequence"/>
</dbReference>
<feature type="domain" description="Solute-binding protein family 3/N-terminal" evidence="5">
    <location>
        <begin position="117"/>
        <end position="340"/>
    </location>
</feature>
<evidence type="ECO:0000313" key="7">
    <source>
        <dbReference type="Proteomes" id="UP001500967"/>
    </source>
</evidence>
<feature type="transmembrane region" description="Helical" evidence="4">
    <location>
        <begin position="18"/>
        <end position="37"/>
    </location>
</feature>
<gene>
    <name evidence="6" type="ORF">GCM10009539_07960</name>
</gene>
<comment type="caution">
    <text evidence="6">The sequence shown here is derived from an EMBL/GenBank/DDBJ whole genome shotgun (WGS) entry which is preliminary data.</text>
</comment>
<keyword evidence="2" id="KW-0813">Transport</keyword>
<comment type="similarity">
    <text evidence="1">Belongs to the bacterial solute-binding protein 3 family.</text>
</comment>
<accession>A0ABN0TM62</accession>
<organism evidence="6 7">
    <name type="scientific">Cryptosporangium japonicum</name>
    <dbReference type="NCBI Taxonomy" id="80872"/>
    <lineage>
        <taxon>Bacteria</taxon>
        <taxon>Bacillati</taxon>
        <taxon>Actinomycetota</taxon>
        <taxon>Actinomycetes</taxon>
        <taxon>Cryptosporangiales</taxon>
        <taxon>Cryptosporangiaceae</taxon>
        <taxon>Cryptosporangium</taxon>
    </lineage>
</organism>
<evidence type="ECO:0000256" key="4">
    <source>
        <dbReference type="SAM" id="Phobius"/>
    </source>
</evidence>
<keyword evidence="7" id="KW-1185">Reference proteome</keyword>
<evidence type="ECO:0000256" key="3">
    <source>
        <dbReference type="ARBA" id="ARBA00022729"/>
    </source>
</evidence>
<dbReference type="PANTHER" id="PTHR30085:SF6">
    <property type="entry name" value="ABC TRANSPORTER GLUTAMINE-BINDING PROTEIN GLNH"/>
    <property type="match status" value="1"/>
</dbReference>
<evidence type="ECO:0000259" key="5">
    <source>
        <dbReference type="SMART" id="SM00062"/>
    </source>
</evidence>
<dbReference type="Gene3D" id="3.40.190.10">
    <property type="entry name" value="Periplasmic binding protein-like II"/>
    <property type="match status" value="2"/>
</dbReference>
<dbReference type="InterPro" id="IPR001638">
    <property type="entry name" value="Solute-binding_3/MltF_N"/>
</dbReference>
<dbReference type="Pfam" id="PF00497">
    <property type="entry name" value="SBP_bac_3"/>
    <property type="match status" value="1"/>
</dbReference>
<feature type="transmembrane region" description="Helical" evidence="4">
    <location>
        <begin position="85"/>
        <end position="104"/>
    </location>
</feature>
<dbReference type="SUPFAM" id="SSF53850">
    <property type="entry name" value="Periplasmic binding protein-like II"/>
    <property type="match status" value="1"/>
</dbReference>
<name>A0ABN0TM62_9ACTN</name>
<evidence type="ECO:0000256" key="2">
    <source>
        <dbReference type="ARBA" id="ARBA00022448"/>
    </source>
</evidence>
<keyword evidence="4" id="KW-0472">Membrane</keyword>
<proteinExistence type="inferred from homology"/>
<keyword evidence="4" id="KW-0812">Transmembrane</keyword>
<keyword evidence="4" id="KW-1133">Transmembrane helix</keyword>
<dbReference type="SMART" id="SM00062">
    <property type="entry name" value="PBPb"/>
    <property type="match status" value="1"/>
</dbReference>
<dbReference type="EMBL" id="BAAAGX010000004">
    <property type="protein sequence ID" value="GAA0225154.1"/>
    <property type="molecule type" value="Genomic_DNA"/>
</dbReference>
<dbReference type="InterPro" id="IPR051455">
    <property type="entry name" value="Bact_solute-bind_prot3"/>
</dbReference>
<evidence type="ECO:0000256" key="1">
    <source>
        <dbReference type="ARBA" id="ARBA00010333"/>
    </source>
</evidence>